<evidence type="ECO:0000256" key="3">
    <source>
        <dbReference type="ARBA" id="ARBA00022741"/>
    </source>
</evidence>
<proteinExistence type="inferred from homology"/>
<evidence type="ECO:0000256" key="2">
    <source>
        <dbReference type="ARBA" id="ARBA00022448"/>
    </source>
</evidence>
<gene>
    <name evidence="6" type="ORF">FE263_14065</name>
</gene>
<dbReference type="InterPro" id="IPR027417">
    <property type="entry name" value="P-loop_NTPase"/>
</dbReference>
<keyword evidence="4 6" id="KW-0067">ATP-binding</keyword>
<evidence type="ECO:0000259" key="5">
    <source>
        <dbReference type="PROSITE" id="PS50893"/>
    </source>
</evidence>
<protein>
    <submittedName>
        <fullName evidence="6">ABC transporter ATP-binding protein</fullName>
    </submittedName>
</protein>
<dbReference type="GO" id="GO:0005524">
    <property type="term" value="F:ATP binding"/>
    <property type="evidence" value="ECO:0007669"/>
    <property type="project" value="UniProtKB-KW"/>
</dbReference>
<dbReference type="InterPro" id="IPR003439">
    <property type="entry name" value="ABC_transporter-like_ATP-bd"/>
</dbReference>
<evidence type="ECO:0000313" key="7">
    <source>
        <dbReference type="Proteomes" id="UP000305654"/>
    </source>
</evidence>
<dbReference type="GO" id="GO:0016020">
    <property type="term" value="C:membrane"/>
    <property type="evidence" value="ECO:0007669"/>
    <property type="project" value="InterPro"/>
</dbReference>
<organism evidence="6 7">
    <name type="scientific">Lichenicoccus roseus</name>
    <dbReference type="NCBI Taxonomy" id="2683649"/>
    <lineage>
        <taxon>Bacteria</taxon>
        <taxon>Pseudomonadati</taxon>
        <taxon>Pseudomonadota</taxon>
        <taxon>Alphaproteobacteria</taxon>
        <taxon>Acetobacterales</taxon>
        <taxon>Acetobacteraceae</taxon>
        <taxon>Lichenicoccus</taxon>
    </lineage>
</organism>
<comment type="caution">
    <text evidence="6">The sequence shown here is derived from an EMBL/GenBank/DDBJ whole genome shotgun (WGS) entry which is preliminary data.</text>
</comment>
<sequence length="293" mass="31098">MTPEPDFAARPAFLRIENLALDFPIYHGGARSLKKTMLSVASGRLGPARAGSASSGPAANPAATSRVVVQALRDINLSLGPGDRLGIVGHNGAGKSSLLRVMAGIYEPVAGRIHVNGTLNALLDPNLGMNMELTGRENIVLRGRYSALGSVAMRQLEQDVEDFAALGAFLDMPVRTYSAGMVVRLGFGMATAIAPQVLLMDEWFMAGDSTFQGKARARLESVVRGAEILVLTSHSIPVVRQWCTRVLWLEGGRMRADGPADEVLDQYTLATGGKLPPERLAAADPELLAKLAG</sequence>
<dbReference type="AlphaFoldDB" id="A0A5R9JD65"/>
<reference evidence="6 7" key="1">
    <citation type="submission" date="2019-05" db="EMBL/GenBank/DDBJ databases">
        <authorList>
            <person name="Pankratov T."/>
            <person name="Grouzdev D."/>
        </authorList>
    </citation>
    <scope>NUCLEOTIDE SEQUENCE [LARGE SCALE GENOMIC DNA]</scope>
    <source>
        <strain evidence="6 7">KEBCLARHB70R</strain>
    </source>
</reference>
<dbReference type="InterPro" id="IPR050683">
    <property type="entry name" value="Bact_Polysacc_Export_ATP-bd"/>
</dbReference>
<name>A0A5R9JD65_9PROT</name>
<dbReference type="SMART" id="SM00382">
    <property type="entry name" value="AAA"/>
    <property type="match status" value="1"/>
</dbReference>
<dbReference type="CDD" id="cd03220">
    <property type="entry name" value="ABC_KpsT_Wzt"/>
    <property type="match status" value="1"/>
</dbReference>
<accession>A0A5R9JD65</accession>
<dbReference type="PROSITE" id="PS50893">
    <property type="entry name" value="ABC_TRANSPORTER_2"/>
    <property type="match status" value="1"/>
</dbReference>
<dbReference type="GO" id="GO:0140359">
    <property type="term" value="F:ABC-type transporter activity"/>
    <property type="evidence" value="ECO:0007669"/>
    <property type="project" value="InterPro"/>
</dbReference>
<evidence type="ECO:0000256" key="4">
    <source>
        <dbReference type="ARBA" id="ARBA00022840"/>
    </source>
</evidence>
<dbReference type="InterPro" id="IPR015860">
    <property type="entry name" value="ABC_transpr_TagH-like"/>
</dbReference>
<dbReference type="InterPro" id="IPR003593">
    <property type="entry name" value="AAA+_ATPase"/>
</dbReference>
<keyword evidence="3" id="KW-0547">Nucleotide-binding</keyword>
<evidence type="ECO:0000256" key="1">
    <source>
        <dbReference type="ARBA" id="ARBA00005417"/>
    </source>
</evidence>
<keyword evidence="2" id="KW-0813">Transport</keyword>
<feature type="domain" description="ABC transporter" evidence="5">
    <location>
        <begin position="48"/>
        <end position="276"/>
    </location>
</feature>
<dbReference type="Proteomes" id="UP000305654">
    <property type="component" value="Unassembled WGS sequence"/>
</dbReference>
<dbReference type="PANTHER" id="PTHR46743">
    <property type="entry name" value="TEICHOIC ACIDS EXPORT ATP-BINDING PROTEIN TAGH"/>
    <property type="match status" value="1"/>
</dbReference>
<dbReference type="OrthoDB" id="9778870at2"/>
<dbReference type="RefSeq" id="WP_138326634.1">
    <property type="nucleotide sequence ID" value="NZ_VCDI01000004.1"/>
</dbReference>
<keyword evidence="7" id="KW-1185">Reference proteome</keyword>
<dbReference type="Pfam" id="PF00005">
    <property type="entry name" value="ABC_tran"/>
    <property type="match status" value="1"/>
</dbReference>
<evidence type="ECO:0000313" key="6">
    <source>
        <dbReference type="EMBL" id="TLU72228.1"/>
    </source>
</evidence>
<dbReference type="SUPFAM" id="SSF52540">
    <property type="entry name" value="P-loop containing nucleoside triphosphate hydrolases"/>
    <property type="match status" value="1"/>
</dbReference>
<dbReference type="EMBL" id="VCDI01000004">
    <property type="protein sequence ID" value="TLU72228.1"/>
    <property type="molecule type" value="Genomic_DNA"/>
</dbReference>
<dbReference type="GO" id="GO:0016887">
    <property type="term" value="F:ATP hydrolysis activity"/>
    <property type="evidence" value="ECO:0007669"/>
    <property type="project" value="InterPro"/>
</dbReference>
<dbReference type="Gene3D" id="3.40.50.300">
    <property type="entry name" value="P-loop containing nucleotide triphosphate hydrolases"/>
    <property type="match status" value="1"/>
</dbReference>
<comment type="similarity">
    <text evidence="1">Belongs to the ABC transporter superfamily.</text>
</comment>
<dbReference type="PANTHER" id="PTHR46743:SF2">
    <property type="entry name" value="TEICHOIC ACIDS EXPORT ATP-BINDING PROTEIN TAGH"/>
    <property type="match status" value="1"/>
</dbReference>